<dbReference type="eggNOG" id="KOG1267">
    <property type="taxonomic scope" value="Eukaryota"/>
</dbReference>
<name>A0A0E0FLM0_ORYNI</name>
<sequence length="205" mass="22974">MQTSSVPKILKPCAAVLGFTTLQMDLIVARCSAAFFRSPTLLVNVQFWLGYLRGCVDWEASPTTTSAAPDVAKAVLVIADEFGVPRRMRPFKDGRAELGWTEAQVKTAAAKIPTVLMLSVERLRKNWEFLTKEVGMDAERVANFPAWRLWRGRDFINVATIVEEDFVAKFIRPFLVKDSNLDKVYESTIAEKELKNSKSVIIVCG</sequence>
<accession>A0A0E0FLM0</accession>
<keyword evidence="2" id="KW-0806">Transcription termination</keyword>
<dbReference type="InterPro" id="IPR038538">
    <property type="entry name" value="MTERF_sf"/>
</dbReference>
<protein>
    <submittedName>
        <fullName evidence="4">Uncharacterized protein</fullName>
    </submittedName>
</protein>
<dbReference type="Pfam" id="PF02536">
    <property type="entry name" value="mTERF"/>
    <property type="match status" value="1"/>
</dbReference>
<proteinExistence type="inferred from homology"/>
<keyword evidence="2" id="KW-0804">Transcription</keyword>
<dbReference type="Proteomes" id="UP000006591">
    <property type="component" value="Chromosome 1"/>
</dbReference>
<dbReference type="HOGENOM" id="CLU_1317243_0_0_1"/>
<evidence type="ECO:0000256" key="3">
    <source>
        <dbReference type="ARBA" id="ARBA00022946"/>
    </source>
</evidence>
<evidence type="ECO:0000256" key="2">
    <source>
        <dbReference type="ARBA" id="ARBA00022472"/>
    </source>
</evidence>
<dbReference type="Gene3D" id="1.25.70.10">
    <property type="entry name" value="Transcription termination factor 3, mitochondrial"/>
    <property type="match status" value="1"/>
</dbReference>
<comment type="similarity">
    <text evidence="1">Belongs to the mTERF family.</text>
</comment>
<dbReference type="Gramene" id="ONIVA01G17950.1">
    <property type="protein sequence ID" value="ONIVA01G17950.1"/>
    <property type="gene ID" value="ONIVA01G17950"/>
</dbReference>
<organism evidence="4">
    <name type="scientific">Oryza nivara</name>
    <name type="common">Indian wild rice</name>
    <name type="synonym">Oryza sativa f. spontanea</name>
    <dbReference type="NCBI Taxonomy" id="4536"/>
    <lineage>
        <taxon>Eukaryota</taxon>
        <taxon>Viridiplantae</taxon>
        <taxon>Streptophyta</taxon>
        <taxon>Embryophyta</taxon>
        <taxon>Tracheophyta</taxon>
        <taxon>Spermatophyta</taxon>
        <taxon>Magnoliopsida</taxon>
        <taxon>Liliopsida</taxon>
        <taxon>Poales</taxon>
        <taxon>Poaceae</taxon>
        <taxon>BOP clade</taxon>
        <taxon>Oryzoideae</taxon>
        <taxon>Oryzeae</taxon>
        <taxon>Oryzinae</taxon>
        <taxon>Oryza</taxon>
    </lineage>
</organism>
<dbReference type="InterPro" id="IPR003690">
    <property type="entry name" value="MTERF"/>
</dbReference>
<keyword evidence="5" id="KW-1185">Reference proteome</keyword>
<dbReference type="AlphaFoldDB" id="A0A0E0FLM0"/>
<dbReference type="GO" id="GO:0006353">
    <property type="term" value="P:DNA-templated transcription termination"/>
    <property type="evidence" value="ECO:0007669"/>
    <property type="project" value="UniProtKB-KW"/>
</dbReference>
<evidence type="ECO:0000313" key="4">
    <source>
        <dbReference type="EnsemblPlants" id="ONIVA01G17950.1"/>
    </source>
</evidence>
<reference evidence="4" key="1">
    <citation type="submission" date="2015-04" db="UniProtKB">
        <authorList>
            <consortium name="EnsemblPlants"/>
        </authorList>
    </citation>
    <scope>IDENTIFICATION</scope>
    <source>
        <strain evidence="4">SL10</strain>
    </source>
</reference>
<dbReference type="GO" id="GO:0003676">
    <property type="term" value="F:nucleic acid binding"/>
    <property type="evidence" value="ECO:0007669"/>
    <property type="project" value="InterPro"/>
</dbReference>
<reference evidence="4" key="2">
    <citation type="submission" date="2018-04" db="EMBL/GenBank/DDBJ databases">
        <title>OnivRS2 (Oryza nivara Reference Sequence Version 2).</title>
        <authorList>
            <person name="Zhang J."/>
            <person name="Kudrna D."/>
            <person name="Lee S."/>
            <person name="Talag J."/>
            <person name="Rajasekar S."/>
            <person name="Welchert J."/>
            <person name="Hsing Y.-I."/>
            <person name="Wing R.A."/>
        </authorList>
    </citation>
    <scope>NUCLEOTIDE SEQUENCE [LARGE SCALE GENOMIC DNA]</scope>
</reference>
<evidence type="ECO:0000313" key="5">
    <source>
        <dbReference type="Proteomes" id="UP000006591"/>
    </source>
</evidence>
<keyword evidence="3" id="KW-0809">Transit peptide</keyword>
<dbReference type="EnsemblPlants" id="ONIVA01G17950.1">
    <property type="protein sequence ID" value="ONIVA01G17950.1"/>
    <property type="gene ID" value="ONIVA01G17950"/>
</dbReference>
<evidence type="ECO:0000256" key="1">
    <source>
        <dbReference type="ARBA" id="ARBA00007692"/>
    </source>
</evidence>
<keyword evidence="2" id="KW-0805">Transcription regulation</keyword>